<feature type="region of interest" description="Disordered" evidence="1">
    <location>
        <begin position="1"/>
        <end position="72"/>
    </location>
</feature>
<dbReference type="EMBL" id="ABOX02000041">
    <property type="protein sequence ID" value="EEF58565.1"/>
    <property type="molecule type" value="Genomic_DNA"/>
</dbReference>
<gene>
    <name evidence="2" type="ORF">Cflav_PD1755</name>
</gene>
<evidence type="ECO:0000256" key="1">
    <source>
        <dbReference type="SAM" id="MobiDB-lite"/>
    </source>
</evidence>
<reference evidence="2 3" key="1">
    <citation type="journal article" date="2011" name="J. Bacteriol.">
        <title>Genome sequence of 'Pedosphaera parvula' Ellin514, an aerobic Verrucomicrobial isolate from pasture soil.</title>
        <authorList>
            <person name="Kant R."/>
            <person name="van Passel M.W."/>
            <person name="Sangwan P."/>
            <person name="Palva A."/>
            <person name="Lucas S."/>
            <person name="Copeland A."/>
            <person name="Lapidus A."/>
            <person name="Glavina Del Rio T."/>
            <person name="Dalin E."/>
            <person name="Tice H."/>
            <person name="Bruce D."/>
            <person name="Goodwin L."/>
            <person name="Pitluck S."/>
            <person name="Chertkov O."/>
            <person name="Larimer F.W."/>
            <person name="Land M.L."/>
            <person name="Hauser L."/>
            <person name="Brettin T.S."/>
            <person name="Detter J.C."/>
            <person name="Han S."/>
            <person name="de Vos W.M."/>
            <person name="Janssen P.H."/>
            <person name="Smidt H."/>
        </authorList>
    </citation>
    <scope>NUCLEOTIDE SEQUENCE [LARGE SCALE GENOMIC DNA]</scope>
    <source>
        <strain evidence="2 3">Ellin514</strain>
    </source>
</reference>
<comment type="caution">
    <text evidence="2">The sequence shown here is derived from an EMBL/GenBank/DDBJ whole genome shotgun (WGS) entry which is preliminary data.</text>
</comment>
<dbReference type="AlphaFoldDB" id="B9XNM5"/>
<proteinExistence type="predicted"/>
<feature type="compositionally biased region" description="Basic and acidic residues" evidence="1">
    <location>
        <begin position="59"/>
        <end position="72"/>
    </location>
</feature>
<protein>
    <submittedName>
        <fullName evidence="2">Uncharacterized protein</fullName>
    </submittedName>
</protein>
<organism evidence="2 3">
    <name type="scientific">Pedosphaera parvula (strain Ellin514)</name>
    <dbReference type="NCBI Taxonomy" id="320771"/>
    <lineage>
        <taxon>Bacteria</taxon>
        <taxon>Pseudomonadati</taxon>
        <taxon>Verrucomicrobiota</taxon>
        <taxon>Pedosphaerae</taxon>
        <taxon>Pedosphaerales</taxon>
        <taxon>Pedosphaeraceae</taxon>
        <taxon>Pedosphaera</taxon>
    </lineage>
</organism>
<name>B9XNM5_PEDPL</name>
<dbReference type="Proteomes" id="UP000003688">
    <property type="component" value="Unassembled WGS sequence"/>
</dbReference>
<keyword evidence="3" id="KW-1185">Reference proteome</keyword>
<dbReference type="STRING" id="320771.Cflav_PD1755"/>
<evidence type="ECO:0000313" key="2">
    <source>
        <dbReference type="EMBL" id="EEF58565.1"/>
    </source>
</evidence>
<evidence type="ECO:0000313" key="3">
    <source>
        <dbReference type="Proteomes" id="UP000003688"/>
    </source>
</evidence>
<accession>B9XNM5</accession>
<sequence>MAGNKGKPSGFVAETKVGPGAHSRIREKPSTPGAGKRPNYEPEFHPAGVGGPEQNAGGPEHHGANADEDHNP</sequence>